<evidence type="ECO:0000313" key="2">
    <source>
        <dbReference type="Proteomes" id="UP000615446"/>
    </source>
</evidence>
<protein>
    <submittedName>
        <fullName evidence="1">Uncharacterized protein</fullName>
    </submittedName>
</protein>
<accession>A0A8H3R5Y9</accession>
<proteinExistence type="predicted"/>
<evidence type="ECO:0000313" key="1">
    <source>
        <dbReference type="EMBL" id="GET04662.1"/>
    </source>
</evidence>
<gene>
    <name evidence="1" type="ORF">RCL2_003095900</name>
</gene>
<dbReference type="InterPro" id="IPR013761">
    <property type="entry name" value="SAM/pointed_sf"/>
</dbReference>
<dbReference type="AlphaFoldDB" id="A0A8H3R5Y9"/>
<organism evidence="1 2">
    <name type="scientific">Rhizophagus clarus</name>
    <dbReference type="NCBI Taxonomy" id="94130"/>
    <lineage>
        <taxon>Eukaryota</taxon>
        <taxon>Fungi</taxon>
        <taxon>Fungi incertae sedis</taxon>
        <taxon>Mucoromycota</taxon>
        <taxon>Glomeromycotina</taxon>
        <taxon>Glomeromycetes</taxon>
        <taxon>Glomerales</taxon>
        <taxon>Glomeraceae</taxon>
        <taxon>Rhizophagus</taxon>
    </lineage>
</organism>
<sequence length="113" mass="13435">MTSSSSVSFPVLVEVVQKYNTEGLIKFLRNEETLKEIHFNKTFFKRLYDEEIMGHLFLKLTRQEFREFRMKIRPALELEEFVENLKSLIPLARETSTLISEIIDRGSQMMDQE</sequence>
<reference evidence="1" key="1">
    <citation type="submission" date="2019-10" db="EMBL/GenBank/DDBJ databases">
        <title>Conservation and host-specific expression of non-tandemly repeated heterogenous ribosome RNA gene in arbuscular mycorrhizal fungi.</title>
        <authorList>
            <person name="Maeda T."/>
            <person name="Kobayashi Y."/>
            <person name="Nakagawa T."/>
            <person name="Ezawa T."/>
            <person name="Yamaguchi K."/>
            <person name="Bino T."/>
            <person name="Nishimoto Y."/>
            <person name="Shigenobu S."/>
            <person name="Kawaguchi M."/>
        </authorList>
    </citation>
    <scope>NUCLEOTIDE SEQUENCE</scope>
    <source>
        <strain evidence="1">HR1</strain>
    </source>
</reference>
<dbReference type="EMBL" id="BLAL01000356">
    <property type="protein sequence ID" value="GET04662.1"/>
    <property type="molecule type" value="Genomic_DNA"/>
</dbReference>
<comment type="caution">
    <text evidence="1">The sequence shown here is derived from an EMBL/GenBank/DDBJ whole genome shotgun (WGS) entry which is preliminary data.</text>
</comment>
<dbReference type="Proteomes" id="UP000615446">
    <property type="component" value="Unassembled WGS sequence"/>
</dbReference>
<dbReference type="Gene3D" id="1.10.150.50">
    <property type="entry name" value="Transcription Factor, Ets-1"/>
    <property type="match status" value="1"/>
</dbReference>
<name>A0A8H3R5Y9_9GLOM</name>